<dbReference type="AlphaFoldDB" id="A0AAC8YYJ0"/>
<evidence type="ECO:0000259" key="1">
    <source>
        <dbReference type="Pfam" id="PF08818"/>
    </source>
</evidence>
<proteinExistence type="predicted"/>
<dbReference type="Proteomes" id="UP000076088">
    <property type="component" value="Chromosome"/>
</dbReference>
<feature type="domain" description="YdhG-like" evidence="1">
    <location>
        <begin position="19"/>
        <end position="109"/>
    </location>
</feature>
<evidence type="ECO:0000313" key="3">
    <source>
        <dbReference type="Proteomes" id="UP000076088"/>
    </source>
</evidence>
<protein>
    <recommendedName>
        <fullName evidence="1">YdhG-like domain-containing protein</fullName>
    </recommendedName>
</protein>
<dbReference type="Gene3D" id="3.90.1150.200">
    <property type="match status" value="1"/>
</dbReference>
<organism evidence="2 3">
    <name type="scientific">Sphingopyxis macrogoltabida</name>
    <name type="common">Sphingomonas macrogoltabidus</name>
    <dbReference type="NCBI Taxonomy" id="33050"/>
    <lineage>
        <taxon>Bacteria</taxon>
        <taxon>Pseudomonadati</taxon>
        <taxon>Pseudomonadota</taxon>
        <taxon>Alphaproteobacteria</taxon>
        <taxon>Sphingomonadales</taxon>
        <taxon>Sphingomonadaceae</taxon>
        <taxon>Sphingopyxis</taxon>
    </lineage>
</organism>
<keyword evidence="3" id="KW-1185">Reference proteome</keyword>
<dbReference type="KEGG" id="smaz:LH19_04590"/>
<reference evidence="2 3" key="2">
    <citation type="journal article" date="2016" name="Genome Announc.">
        <title>Complete Genome Sequence of Sphingopyxis macrogoltabida Strain 203N (NBRC 111659), a Polyethylene Glycol Degrader.</title>
        <authorList>
            <person name="Ohtsubo Y."/>
            <person name="Nonoyama S."/>
            <person name="Nagata Y."/>
            <person name="Numata M."/>
            <person name="Tsuchikane K."/>
            <person name="Hosoyama A."/>
            <person name="Yamazoe A."/>
            <person name="Tsuda M."/>
            <person name="Fujita N."/>
            <person name="Kawai F."/>
        </authorList>
    </citation>
    <scope>NUCLEOTIDE SEQUENCE [LARGE SCALE GENOMIC DNA]</scope>
    <source>
        <strain evidence="2 3">203N</strain>
    </source>
</reference>
<reference evidence="3" key="1">
    <citation type="submission" date="2015-11" db="EMBL/GenBank/DDBJ databases">
        <title>Complete genome sequence of a polyethylene-glycol degrader Sphingopyxis macrogoltabida 203N (NBRC 111659).</title>
        <authorList>
            <person name="Yoshiyuki O."/>
            <person name="Shouta N."/>
            <person name="Nagata Y."/>
            <person name="Numata M."/>
            <person name="Tsuchikane K."/>
            <person name="Hosoyama A."/>
            <person name="Yamazoe A."/>
            <person name="Tsuda M."/>
            <person name="Fujita N."/>
            <person name="Kawai F."/>
        </authorList>
    </citation>
    <scope>NUCLEOTIDE SEQUENCE [LARGE SCALE GENOMIC DNA]</scope>
    <source>
        <strain evidence="3">203N</strain>
    </source>
</reference>
<dbReference type="Pfam" id="PF08818">
    <property type="entry name" value="DUF1801"/>
    <property type="match status" value="1"/>
</dbReference>
<dbReference type="Pfam" id="PF13376">
    <property type="entry name" value="OmdA"/>
    <property type="match status" value="1"/>
</dbReference>
<sequence length="197" mass="21779">MNRDPRVDEYIAKRQPFAQPILNHLRELVHKHAPGAEETLKWGVPHFVLNGQNLAGMAAFKEHATFGFWRDEEVTGSPRDTGAMGSMGRLASLADLPGDKVMAAWIGKAAALCAEGKPKRPAPKTKAALDLPEDLGAALKADAAAQGHWDAFSPGKRRDYIEWVLEAKREETRVKRIETIVAQVAEGKDRNWKYKGC</sequence>
<dbReference type="RefSeq" id="WP_054725147.1">
    <property type="nucleotide sequence ID" value="NZ_CP009429.1"/>
</dbReference>
<gene>
    <name evidence="2" type="ORF">ATM17_04555</name>
</gene>
<name>A0AAC8YYJ0_SPHMC</name>
<accession>A0AAC8YYJ0</accession>
<dbReference type="EMBL" id="CP013344">
    <property type="protein sequence ID" value="AMU88314.1"/>
    <property type="molecule type" value="Genomic_DNA"/>
</dbReference>
<evidence type="ECO:0000313" key="2">
    <source>
        <dbReference type="EMBL" id="AMU88314.1"/>
    </source>
</evidence>
<dbReference type="SUPFAM" id="SSF159888">
    <property type="entry name" value="YdhG-like"/>
    <property type="match status" value="1"/>
</dbReference>
<dbReference type="InterPro" id="IPR014922">
    <property type="entry name" value="YdhG-like"/>
</dbReference>